<comment type="similarity">
    <text evidence="3 9">Belongs to the adaptor complexes small subunit family.</text>
</comment>
<evidence type="ECO:0000256" key="7">
    <source>
        <dbReference type="ARBA" id="ARBA00023136"/>
    </source>
</evidence>
<feature type="domain" description="AP complex mu/sigma subunit" evidence="10">
    <location>
        <begin position="31"/>
        <end position="161"/>
    </location>
</feature>
<keyword evidence="4 9" id="KW-0813">Transport</keyword>
<keyword evidence="12" id="KW-1185">Reference proteome</keyword>
<dbReference type="EMBL" id="JAAAIN010000696">
    <property type="protein sequence ID" value="KAG0311622.1"/>
    <property type="molecule type" value="Genomic_DNA"/>
</dbReference>
<gene>
    <name evidence="11" type="primary">VAS2_2</name>
    <name evidence="11" type="ORF">BGZ97_011739</name>
</gene>
<evidence type="ECO:0000256" key="2">
    <source>
        <dbReference type="ARBA" id="ARBA00004640"/>
    </source>
</evidence>
<dbReference type="SUPFAM" id="SSF64356">
    <property type="entry name" value="SNARE-like"/>
    <property type="match status" value="1"/>
</dbReference>
<dbReference type="Pfam" id="PF01217">
    <property type="entry name" value="Clat_adaptor_s"/>
    <property type="match status" value="1"/>
</dbReference>
<evidence type="ECO:0000256" key="5">
    <source>
        <dbReference type="ARBA" id="ARBA00022927"/>
    </source>
</evidence>
<dbReference type="Proteomes" id="UP000823405">
    <property type="component" value="Unassembled WGS sequence"/>
</dbReference>
<dbReference type="PANTHER" id="PTHR11753">
    <property type="entry name" value="ADAPTOR COMPLEXES SMALL SUBUNIT FAMILY"/>
    <property type="match status" value="1"/>
</dbReference>
<keyword evidence="6" id="KW-0333">Golgi apparatus</keyword>
<accession>A0A9P6ULG4</accession>
<dbReference type="InterPro" id="IPR011012">
    <property type="entry name" value="Longin-like_dom_sf"/>
</dbReference>
<comment type="caution">
    <text evidence="11">The sequence shown here is derived from an EMBL/GenBank/DDBJ whole genome shotgun (WGS) entry which is preliminary data.</text>
</comment>
<dbReference type="Gene3D" id="3.30.450.60">
    <property type="match status" value="1"/>
</dbReference>
<dbReference type="CDD" id="cd14831">
    <property type="entry name" value="AP1_sigma"/>
    <property type="match status" value="1"/>
</dbReference>
<organism evidence="11 12">
    <name type="scientific">Linnemannia gamsii</name>
    <dbReference type="NCBI Taxonomy" id="64522"/>
    <lineage>
        <taxon>Eukaryota</taxon>
        <taxon>Fungi</taxon>
        <taxon>Fungi incertae sedis</taxon>
        <taxon>Mucoromycota</taxon>
        <taxon>Mortierellomycotina</taxon>
        <taxon>Mortierellomycetes</taxon>
        <taxon>Mortierellales</taxon>
        <taxon>Mortierellaceae</taxon>
        <taxon>Linnemannia</taxon>
    </lineage>
</organism>
<evidence type="ECO:0000256" key="1">
    <source>
        <dbReference type="ARBA" id="ARBA00004555"/>
    </source>
</evidence>
<evidence type="ECO:0000256" key="9">
    <source>
        <dbReference type="PIRNR" id="PIRNR015588"/>
    </source>
</evidence>
<keyword evidence="8" id="KW-0968">Cytoplasmic vesicle</keyword>
<dbReference type="PROSITE" id="PS00989">
    <property type="entry name" value="CLAT_ADAPTOR_S"/>
    <property type="match status" value="1"/>
</dbReference>
<dbReference type="FunFam" id="3.30.450.60:FF:000007">
    <property type="entry name" value="AP complex subunit sigma"/>
    <property type="match status" value="1"/>
</dbReference>
<keyword evidence="7 9" id="KW-0472">Membrane</keyword>
<evidence type="ECO:0000256" key="8">
    <source>
        <dbReference type="ARBA" id="ARBA00023329"/>
    </source>
</evidence>
<evidence type="ECO:0000259" key="10">
    <source>
        <dbReference type="Pfam" id="PF01217"/>
    </source>
</evidence>
<evidence type="ECO:0000256" key="3">
    <source>
        <dbReference type="ARBA" id="ARBA00006972"/>
    </source>
</evidence>
<evidence type="ECO:0000256" key="6">
    <source>
        <dbReference type="ARBA" id="ARBA00023034"/>
    </source>
</evidence>
<dbReference type="InterPro" id="IPR044733">
    <property type="entry name" value="AP1_sigma"/>
</dbReference>
<dbReference type="InterPro" id="IPR016635">
    <property type="entry name" value="AP_complex_ssu"/>
</dbReference>
<sequence>MKKDGNCAGVQRRTYFAVGCRVIPTAPTATARQGKTRLAKWFTTLSPKEKSKIVKDVTQLVLARRTKMCNFLEYKDTKVIYRRYASLYFITGVGPQDNELITLEIIHRYVEVLDRYFGNVSELDLIFNFERAYYMLDELLLAGEMQESSKIAVLKAINDHDAIEMEEANEEKNK</sequence>
<comment type="subcellular location">
    <subcellularLocation>
        <location evidence="2">Cytoplasmic vesicle</location>
        <location evidence="2">Clathrin-coated vesicle membrane</location>
    </subcellularLocation>
    <subcellularLocation>
        <location evidence="1">Golgi apparatus</location>
    </subcellularLocation>
</comment>
<dbReference type="GO" id="GO:0035615">
    <property type="term" value="F:clathrin adaptor activity"/>
    <property type="evidence" value="ECO:0007669"/>
    <property type="project" value="InterPro"/>
</dbReference>
<dbReference type="OrthoDB" id="371463at2759"/>
<dbReference type="GO" id="GO:0030121">
    <property type="term" value="C:AP-1 adaptor complex"/>
    <property type="evidence" value="ECO:0007669"/>
    <property type="project" value="InterPro"/>
</dbReference>
<dbReference type="GO" id="GO:0005829">
    <property type="term" value="C:cytosol"/>
    <property type="evidence" value="ECO:0007669"/>
    <property type="project" value="GOC"/>
</dbReference>
<dbReference type="InterPro" id="IPR022775">
    <property type="entry name" value="AP_mu_sigma_su"/>
</dbReference>
<dbReference type="AlphaFoldDB" id="A0A9P6ULG4"/>
<dbReference type="GO" id="GO:0016482">
    <property type="term" value="P:cytosolic transport"/>
    <property type="evidence" value="ECO:0007669"/>
    <property type="project" value="UniProtKB-ARBA"/>
</dbReference>
<name>A0A9P6ULG4_9FUNG</name>
<evidence type="ECO:0000256" key="4">
    <source>
        <dbReference type="ARBA" id="ARBA00022448"/>
    </source>
</evidence>
<evidence type="ECO:0000313" key="12">
    <source>
        <dbReference type="Proteomes" id="UP000823405"/>
    </source>
</evidence>
<dbReference type="PIRSF" id="PIRSF015588">
    <property type="entry name" value="AP_complex_sigma"/>
    <property type="match status" value="1"/>
</dbReference>
<dbReference type="InterPro" id="IPR000804">
    <property type="entry name" value="Clathrin_sm-chain_CS"/>
</dbReference>
<dbReference type="GO" id="GO:0006886">
    <property type="term" value="P:intracellular protein transport"/>
    <property type="evidence" value="ECO:0007669"/>
    <property type="project" value="UniProtKB-UniRule"/>
</dbReference>
<evidence type="ECO:0000313" key="11">
    <source>
        <dbReference type="EMBL" id="KAG0311622.1"/>
    </source>
</evidence>
<protein>
    <recommendedName>
        <fullName evidence="9">AP complex subunit sigma</fullName>
    </recommendedName>
</protein>
<proteinExistence type="inferred from homology"/>
<reference evidence="11" key="1">
    <citation type="journal article" date="2020" name="Fungal Divers.">
        <title>Resolving the Mortierellaceae phylogeny through synthesis of multi-gene phylogenetics and phylogenomics.</title>
        <authorList>
            <person name="Vandepol N."/>
            <person name="Liber J."/>
            <person name="Desiro A."/>
            <person name="Na H."/>
            <person name="Kennedy M."/>
            <person name="Barry K."/>
            <person name="Grigoriev I.V."/>
            <person name="Miller A.N."/>
            <person name="O'Donnell K."/>
            <person name="Stajich J.E."/>
            <person name="Bonito G."/>
        </authorList>
    </citation>
    <scope>NUCLEOTIDE SEQUENCE</scope>
    <source>
        <strain evidence="11">NVP60</strain>
    </source>
</reference>
<keyword evidence="5 9" id="KW-0653">Protein transport</keyword>